<dbReference type="Pfam" id="PF04392">
    <property type="entry name" value="ABC_sub_bind"/>
    <property type="match status" value="1"/>
</dbReference>
<evidence type="ECO:0000313" key="1">
    <source>
        <dbReference type="EMBL" id="MEJ8851912.1"/>
    </source>
</evidence>
<sequence length="349" mass="37300">MKLRRPFSPQRDAFQGSGGIAVNKQTTLWTVRWVVAAIVLVLDPPQSAAQQVAKVPHIGFLSAYGPLGPTVGIKEELEKLGWIDGKTVIIHYGVSDTASTEPLNTLAAELVQAKVDVLVAVTSTAAHAAKQATSKIPTVVYAAHAGVETGLFSSMARPGGNLTGNESLSPTLDAKRVEVMKQMMPSLRQVGVILNPSNPGASDHLKSASAAAKATGITLTPIEVRGPQDFEAAYAALDSSRFDGLMFYVDEATTALQFSNFHTRKPIPAVCEFEFQVALGCLVSYGPLMSEFARTTAHQVDEILRGAEPARMPVQQVTRFELVINTRAAKALKVTIPSSVLVRADKLIE</sequence>
<proteinExistence type="predicted"/>
<comment type="caution">
    <text evidence="1">The sequence shown here is derived from an EMBL/GenBank/DDBJ whole genome shotgun (WGS) entry which is preliminary data.</text>
</comment>
<dbReference type="PANTHER" id="PTHR35271:SF1">
    <property type="entry name" value="ABC TRANSPORTER, SUBSTRATE-BINDING LIPOPROTEIN"/>
    <property type="match status" value="1"/>
</dbReference>
<dbReference type="PANTHER" id="PTHR35271">
    <property type="entry name" value="ABC TRANSPORTER, SUBSTRATE-BINDING LIPOPROTEIN-RELATED"/>
    <property type="match status" value="1"/>
</dbReference>
<dbReference type="Gene3D" id="3.40.50.2300">
    <property type="match status" value="2"/>
</dbReference>
<name>A0ABU8WWJ7_9BURK</name>
<dbReference type="Proteomes" id="UP001385892">
    <property type="component" value="Unassembled WGS sequence"/>
</dbReference>
<reference evidence="1 2" key="1">
    <citation type="submission" date="2024-03" db="EMBL/GenBank/DDBJ databases">
        <title>Novel species of the genus Variovorax.</title>
        <authorList>
            <person name="Liu Q."/>
            <person name="Xin Y.-H."/>
        </authorList>
    </citation>
    <scope>NUCLEOTIDE SEQUENCE [LARGE SCALE GENOMIC DNA]</scope>
    <source>
        <strain evidence="1 2">KACC 18900</strain>
    </source>
</reference>
<dbReference type="EMBL" id="JBBKZT010000028">
    <property type="protein sequence ID" value="MEJ8851912.1"/>
    <property type="molecule type" value="Genomic_DNA"/>
</dbReference>
<evidence type="ECO:0000313" key="2">
    <source>
        <dbReference type="Proteomes" id="UP001385892"/>
    </source>
</evidence>
<gene>
    <name evidence="1" type="ORF">WKW82_35155</name>
</gene>
<dbReference type="InterPro" id="IPR007487">
    <property type="entry name" value="ABC_transpt-TYRBP-like"/>
</dbReference>
<dbReference type="CDD" id="cd06325">
    <property type="entry name" value="PBP1_ABC_unchar_transporter"/>
    <property type="match status" value="1"/>
</dbReference>
<keyword evidence="2" id="KW-1185">Reference proteome</keyword>
<organism evidence="1 2">
    <name type="scientific">Variovorax rhizosphaerae</name>
    <dbReference type="NCBI Taxonomy" id="1836200"/>
    <lineage>
        <taxon>Bacteria</taxon>
        <taxon>Pseudomonadati</taxon>
        <taxon>Pseudomonadota</taxon>
        <taxon>Betaproteobacteria</taxon>
        <taxon>Burkholderiales</taxon>
        <taxon>Comamonadaceae</taxon>
        <taxon>Variovorax</taxon>
    </lineage>
</organism>
<accession>A0ABU8WWJ7</accession>
<protein>
    <submittedName>
        <fullName evidence="1">ABC transporter substrate-binding protein</fullName>
    </submittedName>
</protein>
<dbReference type="RefSeq" id="WP_340347727.1">
    <property type="nucleotide sequence ID" value="NZ_JBBKZT010000028.1"/>
</dbReference>